<dbReference type="InterPro" id="IPR023211">
    <property type="entry name" value="DNA_pol_palm_dom_sf"/>
</dbReference>
<comment type="similarity">
    <text evidence="1">Belongs to the DNA polymerase type-B family.</text>
</comment>
<dbReference type="Proteomes" id="UP000248161">
    <property type="component" value="Unassembled WGS sequence"/>
</dbReference>
<dbReference type="GO" id="GO:0003887">
    <property type="term" value="F:DNA-directed DNA polymerase activity"/>
    <property type="evidence" value="ECO:0007669"/>
    <property type="project" value="UniProtKB-KW"/>
</dbReference>
<evidence type="ECO:0000256" key="6">
    <source>
        <dbReference type="ARBA" id="ARBA00023125"/>
    </source>
</evidence>
<keyword evidence="6" id="KW-0238">DNA-binding</keyword>
<dbReference type="PANTHER" id="PTHR10322">
    <property type="entry name" value="DNA POLYMERASE CATALYTIC SUBUNIT"/>
    <property type="match status" value="1"/>
</dbReference>
<keyword evidence="5" id="KW-0239">DNA-directed DNA polymerase</keyword>
<sequence length="795" mass="89564">MIEGWVLDTHLDYASERMVLWVKNDDGSVSSHSFEWSPVLHVHGQSQHMEELRNALLRPEYQVPFGNLIIGQERQRIRHEDAGPVEVLTVGVSRPSKILRVAEMLSANGAWRNFELFSVDPKIAQRFLLDLGTFPFGRVRVEGGGIVPLDSRTDVDCPLPPLRQVKLHVACHDLHGKRCAGAEITSVTLIDIGCMGSEAEDEVWHARAEDYEEPAAFLEAFASEFDRLDPDVVITDYGDSVDFPALRTLAEKEGKPLQLSRNAHDCTPRREATTSWSYGRLLRSDAYHALQGRLHIDMGTSFMGKEGGMEGLCELARVSGLPAQDLSRLSPGSAISAMQIRQSMEDGVLIPWKKNRPEDMKTATQMLFADRGGLYLDPRPGVHEDVYELDYASLFPSIIATRNISPETMSCECCNPAGTEDRRDGRLPLEAERAAREIERRSEEGEVRKLVVPELGLHVCTRRHGFLGRVVAPIIERRTYLKSKRKEKGDVWDRRQNVLKWILVCCFGYTGYRNARFGRIECHEAICAWSRDILLDTIEEAELDGWECLHAIVDSIWIADTRGRNEEERAESISRLISRIEARIGIPLELEEVYEWIAFVPNRTTGVGALTKYFAYGREGWKVRGIELRQHSTCNWVRDLQESIMEILRQDPPGEAPARGVEHLHYELARLRGGKVPLADLVVGRRVRNEVGTHRVLNLTAAALLRERSLGQRTPPGRKVRFAVVGWERPDAADRIRMESEVEARTPPTSGQSGDCDFYEPLAIRAATALLAPFGWSEDGIRGGRSVQTSLTMWA</sequence>
<evidence type="ECO:0000256" key="2">
    <source>
        <dbReference type="ARBA" id="ARBA00012417"/>
    </source>
</evidence>
<dbReference type="Gene3D" id="3.90.1600.10">
    <property type="entry name" value="Palm domain of DNA polymerase"/>
    <property type="match status" value="1"/>
</dbReference>
<accession>A0A2V3HNZ2</accession>
<dbReference type="SMART" id="SM00486">
    <property type="entry name" value="POLBc"/>
    <property type="match status" value="1"/>
</dbReference>
<evidence type="ECO:0000256" key="7">
    <source>
        <dbReference type="ARBA" id="ARBA00049244"/>
    </source>
</evidence>
<name>A0A2V3HNZ2_9ARCH</name>
<dbReference type="InterPro" id="IPR006172">
    <property type="entry name" value="DNA-dir_DNA_pol_B"/>
</dbReference>
<keyword evidence="4" id="KW-0548">Nucleotidyltransferase</keyword>
<evidence type="ECO:0000259" key="8">
    <source>
        <dbReference type="Pfam" id="PF00136"/>
    </source>
</evidence>
<dbReference type="PANTHER" id="PTHR10322:SF23">
    <property type="entry name" value="DNA POLYMERASE DELTA CATALYTIC SUBUNIT"/>
    <property type="match status" value="1"/>
</dbReference>
<comment type="catalytic activity">
    <reaction evidence="7">
        <text>DNA(n) + a 2'-deoxyribonucleoside 5'-triphosphate = DNA(n+1) + diphosphate</text>
        <dbReference type="Rhea" id="RHEA:22508"/>
        <dbReference type="Rhea" id="RHEA-COMP:17339"/>
        <dbReference type="Rhea" id="RHEA-COMP:17340"/>
        <dbReference type="ChEBI" id="CHEBI:33019"/>
        <dbReference type="ChEBI" id="CHEBI:61560"/>
        <dbReference type="ChEBI" id="CHEBI:173112"/>
        <dbReference type="EC" id="2.7.7.7"/>
    </reaction>
</comment>
<dbReference type="GO" id="GO:0003677">
    <property type="term" value="F:DNA binding"/>
    <property type="evidence" value="ECO:0007669"/>
    <property type="project" value="UniProtKB-KW"/>
</dbReference>
<evidence type="ECO:0000256" key="5">
    <source>
        <dbReference type="ARBA" id="ARBA00022932"/>
    </source>
</evidence>
<proteinExistence type="inferred from homology"/>
<gene>
    <name evidence="9" type="ORF">CXX69_06445</name>
</gene>
<organism evidence="9 10">
    <name type="scientific">Candidatus Thalassarchaeum betae</name>
    <dbReference type="NCBI Taxonomy" id="2599289"/>
    <lineage>
        <taxon>Archaea</taxon>
        <taxon>Methanobacteriati</taxon>
        <taxon>Thermoplasmatota</taxon>
        <taxon>Candidatus Poseidoniia</taxon>
        <taxon>Candidatus Poseidoniales</taxon>
        <taxon>Candidatus Thalassarchaeaceae</taxon>
        <taxon>Candidatus Thalassarchaeum</taxon>
    </lineage>
</organism>
<evidence type="ECO:0000256" key="3">
    <source>
        <dbReference type="ARBA" id="ARBA00022679"/>
    </source>
</evidence>
<feature type="domain" description="DNA-directed DNA polymerase family B multifunctional" evidence="8">
    <location>
        <begin position="361"/>
        <end position="707"/>
    </location>
</feature>
<dbReference type="Gene3D" id="3.30.420.10">
    <property type="entry name" value="Ribonuclease H-like superfamily/Ribonuclease H"/>
    <property type="match status" value="1"/>
</dbReference>
<dbReference type="Gene3D" id="1.10.132.60">
    <property type="entry name" value="DNA polymerase family B, C-terminal domain"/>
    <property type="match status" value="1"/>
</dbReference>
<protein>
    <recommendedName>
        <fullName evidence="2">DNA-directed DNA polymerase</fullName>
        <ecNumber evidence="2">2.7.7.7</ecNumber>
    </recommendedName>
</protein>
<dbReference type="SUPFAM" id="SSF56672">
    <property type="entry name" value="DNA/RNA polymerases"/>
    <property type="match status" value="1"/>
</dbReference>
<dbReference type="InterPro" id="IPR043502">
    <property type="entry name" value="DNA/RNA_pol_sf"/>
</dbReference>
<evidence type="ECO:0000313" key="10">
    <source>
        <dbReference type="Proteomes" id="UP000248161"/>
    </source>
</evidence>
<evidence type="ECO:0000256" key="1">
    <source>
        <dbReference type="ARBA" id="ARBA00005755"/>
    </source>
</evidence>
<dbReference type="AlphaFoldDB" id="A0A2V3HNZ2"/>
<evidence type="ECO:0000313" key="9">
    <source>
        <dbReference type="EMBL" id="PXF20854.1"/>
    </source>
</evidence>
<dbReference type="GO" id="GO:0006261">
    <property type="term" value="P:DNA-templated DNA replication"/>
    <property type="evidence" value="ECO:0007669"/>
    <property type="project" value="TreeGrafter"/>
</dbReference>
<comment type="caution">
    <text evidence="9">The sequence shown here is derived from an EMBL/GenBank/DDBJ whole genome shotgun (WGS) entry which is preliminary data.</text>
</comment>
<reference evidence="9 10" key="1">
    <citation type="journal article" date="2015" name="Nat. Commun.">
        <title>Genomic and transcriptomic evidence for scavenging of diverse organic compounds by widespread deep-sea archaea.</title>
        <authorList>
            <person name="Li M."/>
            <person name="Baker B.J."/>
            <person name="Anantharaman K."/>
            <person name="Jain S."/>
            <person name="Breier J.A."/>
            <person name="Dick G.J."/>
        </authorList>
    </citation>
    <scope>NUCLEOTIDE SEQUENCE [LARGE SCALE GENOMIC DNA]</scope>
    <source>
        <strain evidence="9">Cayman_51_deep</strain>
    </source>
</reference>
<dbReference type="Pfam" id="PF00136">
    <property type="entry name" value="DNA_pol_B"/>
    <property type="match status" value="1"/>
</dbReference>
<dbReference type="GO" id="GO:0000166">
    <property type="term" value="F:nucleotide binding"/>
    <property type="evidence" value="ECO:0007669"/>
    <property type="project" value="InterPro"/>
</dbReference>
<dbReference type="InterPro" id="IPR050240">
    <property type="entry name" value="DNA_pol_type-B"/>
</dbReference>
<dbReference type="InterPro" id="IPR006134">
    <property type="entry name" value="DNA-dir_DNA_pol_B_multi_dom"/>
</dbReference>
<dbReference type="EC" id="2.7.7.7" evidence="2"/>
<dbReference type="InterPro" id="IPR012337">
    <property type="entry name" value="RNaseH-like_sf"/>
</dbReference>
<dbReference type="EMBL" id="PSPG01000017">
    <property type="protein sequence ID" value="PXF20854.1"/>
    <property type="molecule type" value="Genomic_DNA"/>
</dbReference>
<dbReference type="InterPro" id="IPR042087">
    <property type="entry name" value="DNA_pol_B_thumb"/>
</dbReference>
<keyword evidence="3" id="KW-0808">Transferase</keyword>
<dbReference type="Gene3D" id="1.10.287.690">
    <property type="entry name" value="Helix hairpin bin"/>
    <property type="match status" value="1"/>
</dbReference>
<evidence type="ECO:0000256" key="4">
    <source>
        <dbReference type="ARBA" id="ARBA00022695"/>
    </source>
</evidence>
<dbReference type="InterPro" id="IPR036397">
    <property type="entry name" value="RNaseH_sf"/>
</dbReference>
<dbReference type="SUPFAM" id="SSF53098">
    <property type="entry name" value="Ribonuclease H-like"/>
    <property type="match status" value="1"/>
</dbReference>